<dbReference type="InterPro" id="IPR001680">
    <property type="entry name" value="WD40_rpt"/>
</dbReference>
<evidence type="ECO:0000256" key="3">
    <source>
        <dbReference type="PROSITE-ProRule" id="PRU00023"/>
    </source>
</evidence>
<keyword evidence="2 3" id="KW-0040">ANK repeat</keyword>
<evidence type="ECO:0000313" key="5">
    <source>
        <dbReference type="Proteomes" id="UP000245697"/>
    </source>
</evidence>
<dbReference type="Gene3D" id="2.130.10.10">
    <property type="entry name" value="YVTN repeat-like/Quinoprotein amine dehydrogenase"/>
    <property type="match status" value="2"/>
</dbReference>
<dbReference type="InterPro" id="IPR011044">
    <property type="entry name" value="Quino_amine_DH_bsu"/>
</dbReference>
<dbReference type="SMART" id="SM00248">
    <property type="entry name" value="ANK"/>
    <property type="match status" value="5"/>
</dbReference>
<keyword evidence="1" id="KW-0677">Repeat</keyword>
<dbReference type="SUPFAM" id="SSF48403">
    <property type="entry name" value="Ankyrin repeat"/>
    <property type="match status" value="1"/>
</dbReference>
<dbReference type="PANTHER" id="PTHR24171:SF9">
    <property type="entry name" value="ANKYRIN REPEAT DOMAIN-CONTAINING PROTEIN 39"/>
    <property type="match status" value="1"/>
</dbReference>
<evidence type="ECO:0000313" key="4">
    <source>
        <dbReference type="EMBL" id="PWK40145.1"/>
    </source>
</evidence>
<dbReference type="Gene3D" id="1.25.40.20">
    <property type="entry name" value="Ankyrin repeat-containing domain"/>
    <property type="match status" value="2"/>
</dbReference>
<dbReference type="InterPro" id="IPR036770">
    <property type="entry name" value="Ankyrin_rpt-contain_sf"/>
</dbReference>
<protein>
    <submittedName>
        <fullName evidence="4">Ankyrin repeat protein</fullName>
    </submittedName>
</protein>
<evidence type="ECO:0000256" key="1">
    <source>
        <dbReference type="ARBA" id="ARBA00022737"/>
    </source>
</evidence>
<feature type="repeat" description="ANK" evidence="3">
    <location>
        <begin position="176"/>
        <end position="208"/>
    </location>
</feature>
<evidence type="ECO:0000256" key="2">
    <source>
        <dbReference type="ARBA" id="ARBA00023043"/>
    </source>
</evidence>
<reference evidence="4 5" key="1">
    <citation type="submission" date="2018-05" db="EMBL/GenBank/DDBJ databases">
        <title>Genomic Encyclopedia of Archaeal and Bacterial Type Strains, Phase II (KMG-II): from individual species to whole genera.</title>
        <authorList>
            <person name="Goeker M."/>
        </authorList>
    </citation>
    <scope>NUCLEOTIDE SEQUENCE [LARGE SCALE GENOMIC DNA]</scope>
    <source>
        <strain evidence="4 5">DSM 45184</strain>
    </source>
</reference>
<feature type="repeat" description="ANK" evidence="3">
    <location>
        <begin position="52"/>
        <end position="84"/>
    </location>
</feature>
<comment type="caution">
    <text evidence="4">The sequence shown here is derived from an EMBL/GenBank/DDBJ whole genome shotgun (WGS) entry which is preliminary data.</text>
</comment>
<dbReference type="SUPFAM" id="SSF50969">
    <property type="entry name" value="YVTN repeat-like/Quinoprotein amine dehydrogenase"/>
    <property type="match status" value="1"/>
</dbReference>
<keyword evidence="5" id="KW-1185">Reference proteome</keyword>
<dbReference type="PROSITE" id="PS50297">
    <property type="entry name" value="ANK_REP_REGION"/>
    <property type="match status" value="2"/>
</dbReference>
<proteinExistence type="predicted"/>
<dbReference type="Pfam" id="PF12796">
    <property type="entry name" value="Ank_2"/>
    <property type="match status" value="2"/>
</dbReference>
<dbReference type="Proteomes" id="UP000245697">
    <property type="component" value="Unassembled WGS sequence"/>
</dbReference>
<sequence length="567" mass="59196">MVCDYRPDLTETTGRWPLYEPMVITLARDGDLPALGRLLDEDPAAVNARGWMGETALHAAAAAGSAGAVRMLLEAGAGARARRDNGDTPLHRAATGEIAGMLFRAGQEGTPDQHNEFGQTPLHCARDREVTAVLLRCGASIGARDHRGMTPLHHAGVAKARVLLDAGADIKARDAQGRTPLHGAVGDGDTELVAFLLAEGADPVVRDHRGSSPRHLAGSPGPREVRDLVVAAGGSLAEPADPLIVAGSAQSALRRSRDGRGAFSVAGHATLVRWRLDRLSRPEMIVATEHAAIGDLAVHPRRPLIAVAPVDAPAELRGDDLAGPEPLHGLEEVTALAFSPGGRWLAAATGPERVVLFDLDTRRITADAEAGERTDCVDFSPDGSLLATTCSFQGGAHVRVDRITAGGGLEPLTEINLSAGETIPAAVFTPDSRHLVIWTTSGIDDERRAAGRRGEVALSDTAGRMIWRRAIDAGTTGRRAPLRAVGAPMGWFTRPCVTPDGERIALGFDGVVLLIGADDGEPLAVLPVDGSVATAAVDPVTGTLVLATDKGLREIGATALRHLRAGA</sequence>
<dbReference type="Pfam" id="PF00400">
    <property type="entry name" value="WD40"/>
    <property type="match status" value="1"/>
</dbReference>
<dbReference type="EMBL" id="QGGR01000020">
    <property type="protein sequence ID" value="PWK40145.1"/>
    <property type="molecule type" value="Genomic_DNA"/>
</dbReference>
<dbReference type="AlphaFoldDB" id="A0A316F7B2"/>
<organism evidence="4 5">
    <name type="scientific">Actinoplanes xinjiangensis</name>
    <dbReference type="NCBI Taxonomy" id="512350"/>
    <lineage>
        <taxon>Bacteria</taxon>
        <taxon>Bacillati</taxon>
        <taxon>Actinomycetota</taxon>
        <taxon>Actinomycetes</taxon>
        <taxon>Micromonosporales</taxon>
        <taxon>Micromonosporaceae</taxon>
        <taxon>Actinoplanes</taxon>
    </lineage>
</organism>
<dbReference type="PROSITE" id="PS50088">
    <property type="entry name" value="ANK_REPEAT"/>
    <property type="match status" value="2"/>
</dbReference>
<gene>
    <name evidence="4" type="ORF">BC793_12084</name>
</gene>
<accession>A0A316F7B2</accession>
<name>A0A316F7B2_9ACTN</name>
<dbReference type="InterPro" id="IPR002110">
    <property type="entry name" value="Ankyrin_rpt"/>
</dbReference>
<dbReference type="PANTHER" id="PTHR24171">
    <property type="entry name" value="ANKYRIN REPEAT DOMAIN-CONTAINING PROTEIN 39-RELATED"/>
    <property type="match status" value="1"/>
</dbReference>
<dbReference type="InterPro" id="IPR015943">
    <property type="entry name" value="WD40/YVTN_repeat-like_dom_sf"/>
</dbReference>